<sequence>MQEGVSERKKEASPFLVAVASCKLQINAKFQSFAESGVVAQKRVKRGYSSSSSSI</sequence>
<organism evidence="1 2">
    <name type="scientific">Rosa chinensis</name>
    <name type="common">China rose</name>
    <dbReference type="NCBI Taxonomy" id="74649"/>
    <lineage>
        <taxon>Eukaryota</taxon>
        <taxon>Viridiplantae</taxon>
        <taxon>Streptophyta</taxon>
        <taxon>Embryophyta</taxon>
        <taxon>Tracheophyta</taxon>
        <taxon>Spermatophyta</taxon>
        <taxon>Magnoliopsida</taxon>
        <taxon>eudicotyledons</taxon>
        <taxon>Gunneridae</taxon>
        <taxon>Pentapetalae</taxon>
        <taxon>rosids</taxon>
        <taxon>fabids</taxon>
        <taxon>Rosales</taxon>
        <taxon>Rosaceae</taxon>
        <taxon>Rosoideae</taxon>
        <taxon>Rosoideae incertae sedis</taxon>
        <taxon>Rosa</taxon>
    </lineage>
</organism>
<evidence type="ECO:0000313" key="2">
    <source>
        <dbReference type="Proteomes" id="UP000238479"/>
    </source>
</evidence>
<evidence type="ECO:0000313" key="1">
    <source>
        <dbReference type="EMBL" id="PRQ41447.1"/>
    </source>
</evidence>
<dbReference type="Gramene" id="PRQ41447">
    <property type="protein sequence ID" value="PRQ41447"/>
    <property type="gene ID" value="RchiOBHm_Chr4g0446991"/>
</dbReference>
<protein>
    <submittedName>
        <fullName evidence="1">Uncharacterized protein</fullName>
    </submittedName>
</protein>
<dbReference type="EMBL" id="PDCK01000042">
    <property type="protein sequence ID" value="PRQ41447.1"/>
    <property type="molecule type" value="Genomic_DNA"/>
</dbReference>
<proteinExistence type="predicted"/>
<accession>A0A2P6R4T1</accession>
<gene>
    <name evidence="1" type="ORF">RchiOBHm_Chr4g0446991</name>
</gene>
<keyword evidence="2" id="KW-1185">Reference proteome</keyword>
<dbReference type="Proteomes" id="UP000238479">
    <property type="component" value="Chromosome 4"/>
</dbReference>
<reference evidence="1 2" key="1">
    <citation type="journal article" date="2018" name="Nat. Genet.">
        <title>The Rosa genome provides new insights in the design of modern roses.</title>
        <authorList>
            <person name="Bendahmane M."/>
        </authorList>
    </citation>
    <scope>NUCLEOTIDE SEQUENCE [LARGE SCALE GENOMIC DNA]</scope>
    <source>
        <strain evidence="2">cv. Old Blush</strain>
    </source>
</reference>
<name>A0A2P6R4T1_ROSCH</name>
<comment type="caution">
    <text evidence="1">The sequence shown here is derived from an EMBL/GenBank/DDBJ whole genome shotgun (WGS) entry which is preliminary data.</text>
</comment>
<dbReference type="AlphaFoldDB" id="A0A2P6R4T1"/>